<organism evidence="2 3">
    <name type="scientific">Trueperella pecoris</name>
    <dbReference type="NCBI Taxonomy" id="2733571"/>
    <lineage>
        <taxon>Bacteria</taxon>
        <taxon>Bacillati</taxon>
        <taxon>Actinomycetota</taxon>
        <taxon>Actinomycetes</taxon>
        <taxon>Actinomycetales</taxon>
        <taxon>Actinomycetaceae</taxon>
        <taxon>Trueperella</taxon>
    </lineage>
</organism>
<evidence type="ECO:0000313" key="3">
    <source>
        <dbReference type="Proteomes" id="UP000594961"/>
    </source>
</evidence>
<accession>A0A7M1R3I6</accession>
<feature type="transmembrane region" description="Helical" evidence="1">
    <location>
        <begin position="6"/>
        <end position="28"/>
    </location>
</feature>
<dbReference type="Pfam" id="PF10724">
    <property type="entry name" value="DUF2516"/>
    <property type="match status" value="1"/>
</dbReference>
<dbReference type="Proteomes" id="UP000594961">
    <property type="component" value="Chromosome"/>
</dbReference>
<feature type="transmembrane region" description="Helical" evidence="1">
    <location>
        <begin position="72"/>
        <end position="89"/>
    </location>
</feature>
<dbReference type="EMBL" id="CP063212">
    <property type="protein sequence ID" value="QOR48025.1"/>
    <property type="molecule type" value="Genomic_DNA"/>
</dbReference>
<evidence type="ECO:0000256" key="1">
    <source>
        <dbReference type="SAM" id="Phobius"/>
    </source>
</evidence>
<evidence type="ECO:0000313" key="2">
    <source>
        <dbReference type="EMBL" id="QOR48025.1"/>
    </source>
</evidence>
<keyword evidence="1" id="KW-0812">Transmembrane</keyword>
<sequence length="110" mass="12060">MGQANYLIAFVLYTVLPLALTGVFVWAFLDALLRPEHQFALADKPKNFWLAVLGLGGLAYFTIRVLGFAFPLSGLVTLGLLIAAVFYLGPERAKMGRRWGGESRGTRGGW</sequence>
<keyword evidence="1" id="KW-1133">Transmembrane helix</keyword>
<keyword evidence="1" id="KW-0472">Membrane</keyword>
<name>A0A7M1R3I6_9ACTO</name>
<dbReference type="AlphaFoldDB" id="A0A7M1R3I6"/>
<proteinExistence type="predicted"/>
<protein>
    <submittedName>
        <fullName evidence="2">DUF2516 family protein</fullName>
    </submittedName>
</protein>
<dbReference type="RefSeq" id="WP_197553971.1">
    <property type="nucleotide sequence ID" value="NZ_CP063212.1"/>
</dbReference>
<reference evidence="2 3" key="1">
    <citation type="submission" date="2020-10" db="EMBL/GenBank/DDBJ databases">
        <title>Trueperella pecoris sp. nov. isolated from bovine and porcine specimens.</title>
        <authorList>
            <person name="Schoenecker L."/>
            <person name="Schnydrig P."/>
            <person name="Brodard I."/>
            <person name="Thomann A."/>
            <person name="Hemphill A."/>
            <person name="Rodriguez-Campos S."/>
            <person name="Perreten V."/>
            <person name="Jores J."/>
            <person name="Kittl S."/>
        </authorList>
    </citation>
    <scope>NUCLEOTIDE SEQUENCE [LARGE SCALE GENOMIC DNA]</scope>
    <source>
        <strain evidence="2 3">19OD0592</strain>
    </source>
</reference>
<gene>
    <name evidence="2" type="ORF">INS90_01630</name>
</gene>
<dbReference type="InterPro" id="IPR019662">
    <property type="entry name" value="DUF2516"/>
</dbReference>